<protein>
    <submittedName>
        <fullName evidence="4">DUF4165 domain-containing protein</fullName>
    </submittedName>
</protein>
<proteinExistence type="predicted"/>
<evidence type="ECO:0000256" key="1">
    <source>
        <dbReference type="SAM" id="SignalP"/>
    </source>
</evidence>
<sequence>MKLLRFAPFIVAANLLALSTTVHADVEGYQFVQAHSATTIARDARSTSGSRYKVSPDAGGVQIYVSGGLDRKLELTIAQDTDGVDVHHESSSVISTADRLSLNGRDFYGKKFTVKGLPDGAYTLTAETLAASGELIATETIPLHIDTVLPTVGEITWTGNGAYHFNHDDGIQIVSRYYSYRMILNDIDDPLSNNYRTNIRYGTFKSYYADGPNAGQLARSKNLIVDLANTLAFAGTGERDGVGDDYFPTNENAKYRVEMSICDWASNCTTVEKYYYVANKATAQQPELLGVFTGSGAGVGEFAGFEPFTSGMAIDTNPAKLLYRFNRNGYKNLGNALDNEANIYGGWIAGSETSKTQGYWDATDDDYLYKVIETTVTTEGTLSSDIYIQDHVAWRRYFFPADLTFGTAEATPPKFLSIEFFWDHNQSWINSFMTTSSTTGGVSSTLSKLRATVEPRPYSQRLPWTQGITAGDECIIPPNETTCELDISLPYPEVGSTGVYHSRPVIRSDDNGMRSNESTYVLGWDGLPATLSGHRYIGSHYGVWIMDYQPTKIWSNHGVHNIELVFTGEGGEEVVVEPYIIEAITMDSATSEYRALFPKANLPEGIWQLSTRVEDGPNPSYDYHSSENNFNQEFLLLDAITIDSTAPIVTITNDGNASFDSIVGLESLRIDVQDSSDYSAGNITLSGGPSNDSVVLPLIHLFEHTYAVDYPRIFPSLVEGDTYTLSATFRDINSLTTTTTASFSYIPPNMVDLEPQSVLAINQPLELPNGDPLATIATDSLRTEEGNLARGEQTLMFTLRTDSEFAVVIDGLTVSPGQTVEMLVAVDPLTGAINLPVYPAQSGMTGTANFMVEIPVIEGVWCNDDFELNNGQCEQTLTLPAIWSCDHLAGHVLNNSQCTTTLRVERERCSGDQVYDESQDMCFYSATYDADPSCSSGSLDSSDNLCHYTRTYTSSSYDCPDGYYNSSPYTPGVSRCVKIVSGECNVDGYKLAYIGGCEARSISIADDEECPAEYPYRTDNSGYPFLLDKCKAAAETYIQRTCPSGYEPQDDDDLYFEMCYHKTDYTSQIVDCGDGDYNSSTGKCSEPATKSPTWNCDDGDSLDGQECIKEEIATPLPAECGNDWTVFPTYCTLDVSVPAQRICTDSDYSYNGGSDQCEDVIVEPILE</sequence>
<feature type="domain" description="Ig-like" evidence="2">
    <location>
        <begin position="627"/>
        <end position="754"/>
    </location>
</feature>
<feature type="signal peptide" evidence="1">
    <location>
        <begin position="1"/>
        <end position="24"/>
    </location>
</feature>
<dbReference type="InterPro" id="IPR022038">
    <property type="entry name" value="Ig-like_bact"/>
</dbReference>
<name>A0ABS7EHN6_9GAMM</name>
<feature type="domain" description="DUF4165" evidence="3">
    <location>
        <begin position="42"/>
        <end position="147"/>
    </location>
</feature>
<dbReference type="Proteomes" id="UP001166251">
    <property type="component" value="Unassembled WGS sequence"/>
</dbReference>
<dbReference type="RefSeq" id="WP_220104091.1">
    <property type="nucleotide sequence ID" value="NZ_JAHZSS010000010.1"/>
</dbReference>
<evidence type="ECO:0000259" key="2">
    <source>
        <dbReference type="Pfam" id="PF13750"/>
    </source>
</evidence>
<organism evidence="4 5">
    <name type="scientific">Neiella holothuriorum</name>
    <dbReference type="NCBI Taxonomy" id="2870530"/>
    <lineage>
        <taxon>Bacteria</taxon>
        <taxon>Pseudomonadati</taxon>
        <taxon>Pseudomonadota</taxon>
        <taxon>Gammaproteobacteria</taxon>
        <taxon>Alteromonadales</taxon>
        <taxon>Echinimonadaceae</taxon>
        <taxon>Neiella</taxon>
    </lineage>
</organism>
<accession>A0ABS7EHN6</accession>
<feature type="chain" id="PRO_5046426335" evidence="1">
    <location>
        <begin position="25"/>
        <end position="1167"/>
    </location>
</feature>
<evidence type="ECO:0000313" key="5">
    <source>
        <dbReference type="Proteomes" id="UP001166251"/>
    </source>
</evidence>
<evidence type="ECO:0000259" key="3">
    <source>
        <dbReference type="Pfam" id="PF13752"/>
    </source>
</evidence>
<keyword evidence="5" id="KW-1185">Reference proteome</keyword>
<comment type="caution">
    <text evidence="4">The sequence shown here is derived from an EMBL/GenBank/DDBJ whole genome shotgun (WGS) entry which is preliminary data.</text>
</comment>
<dbReference type="Pfam" id="PF13752">
    <property type="entry name" value="DUF4165"/>
    <property type="match status" value="1"/>
</dbReference>
<reference evidence="4" key="1">
    <citation type="submission" date="2021-07" db="EMBL/GenBank/DDBJ databases">
        <title>Neiella marina sp. nov., isolated from the intestinal content of sea cucumber Apostichopus japonicus.</title>
        <authorList>
            <person name="Bai X."/>
        </authorList>
    </citation>
    <scope>NUCLEOTIDE SEQUENCE</scope>
    <source>
        <strain evidence="4">126</strain>
    </source>
</reference>
<evidence type="ECO:0000313" key="4">
    <source>
        <dbReference type="EMBL" id="MBW8191408.1"/>
    </source>
</evidence>
<dbReference type="EMBL" id="JAHZSS010000010">
    <property type="protein sequence ID" value="MBW8191408.1"/>
    <property type="molecule type" value="Genomic_DNA"/>
</dbReference>
<keyword evidence="1" id="KW-0732">Signal</keyword>
<dbReference type="InterPro" id="IPR025429">
    <property type="entry name" value="DUF4165"/>
</dbReference>
<gene>
    <name evidence="4" type="ORF">K0504_10190</name>
</gene>
<dbReference type="Pfam" id="PF13750">
    <property type="entry name" value="Big_3_3"/>
    <property type="match status" value="1"/>
</dbReference>